<evidence type="ECO:0000313" key="5">
    <source>
        <dbReference type="EMBL" id="EQD27894.1"/>
    </source>
</evidence>
<organism evidence="5">
    <name type="scientific">mine drainage metagenome</name>
    <dbReference type="NCBI Taxonomy" id="410659"/>
    <lineage>
        <taxon>unclassified sequences</taxon>
        <taxon>metagenomes</taxon>
        <taxon>ecological metagenomes</taxon>
    </lineage>
</organism>
<evidence type="ECO:0000256" key="3">
    <source>
        <dbReference type="ARBA" id="ARBA00022741"/>
    </source>
</evidence>
<accession>T0ZG87</accession>
<keyword evidence="3" id="KW-0547">Nucleotide-binding</keyword>
<keyword evidence="4" id="KW-0067">ATP-binding</keyword>
<dbReference type="InterPro" id="IPR027417">
    <property type="entry name" value="P-loop_NTPase"/>
</dbReference>
<reference evidence="5" key="2">
    <citation type="journal article" date="2014" name="ISME J.">
        <title>Microbial stratification in low pH oxic and suboxic macroscopic growths along an acid mine drainage.</title>
        <authorList>
            <person name="Mendez-Garcia C."/>
            <person name="Mesa V."/>
            <person name="Sprenger R.R."/>
            <person name="Richter M."/>
            <person name="Diez M.S."/>
            <person name="Solano J."/>
            <person name="Bargiela R."/>
            <person name="Golyshina O.V."/>
            <person name="Manteca A."/>
            <person name="Ramos J.L."/>
            <person name="Gallego J.R."/>
            <person name="Llorente I."/>
            <person name="Martins Dos Santos V.A."/>
            <person name="Jensen O.N."/>
            <person name="Pelaez A.I."/>
            <person name="Sanchez J."/>
            <person name="Ferrer M."/>
        </authorList>
    </citation>
    <scope>NUCLEOTIDE SEQUENCE</scope>
</reference>
<protein>
    <submittedName>
        <fullName evidence="5">tRNA isopentenyltransferase</fullName>
        <ecNumber evidence="5">2.5.1.75</ecNumber>
    </submittedName>
</protein>
<gene>
    <name evidence="5" type="ORF">B2A_15068</name>
</gene>
<dbReference type="InterPro" id="IPR039657">
    <property type="entry name" value="Dimethylallyltransferase"/>
</dbReference>
<dbReference type="EMBL" id="AUZZ01010967">
    <property type="protein sequence ID" value="EQD27894.1"/>
    <property type="molecule type" value="Genomic_DNA"/>
</dbReference>
<proteinExistence type="inferred from homology"/>
<evidence type="ECO:0000256" key="2">
    <source>
        <dbReference type="ARBA" id="ARBA00022679"/>
    </source>
</evidence>
<name>T0ZG87_9ZZZZ</name>
<comment type="caution">
    <text evidence="5">The sequence shown here is derived from an EMBL/GenBank/DDBJ whole genome shotgun (WGS) entry which is preliminary data.</text>
</comment>
<evidence type="ECO:0000256" key="1">
    <source>
        <dbReference type="ARBA" id="ARBA00005842"/>
    </source>
</evidence>
<comment type="similarity">
    <text evidence="1">Belongs to the IPP transferase family.</text>
</comment>
<evidence type="ECO:0000256" key="4">
    <source>
        <dbReference type="ARBA" id="ARBA00022840"/>
    </source>
</evidence>
<dbReference type="GO" id="GO:0006400">
    <property type="term" value="P:tRNA modification"/>
    <property type="evidence" value="ECO:0007669"/>
    <property type="project" value="TreeGrafter"/>
</dbReference>
<sequence>MPVAVYQELAFQAIAEIRRRGRVPIVCGGSGMYVRAALGEWRFEGSSPDRDLRRELRALSSADLHLRLVRADRHAAAHLSPADRPRILRAMERLHAGTAPQKAVSLAMVPHGPILKFGLYVPRGELYRRIDERAKTLWPELLSESARLLEHSLTGDLPAQRAIGYREALLYLRHEMGEADAIAHLQQSTRRFAKRQMTWWRR</sequence>
<keyword evidence="2 5" id="KW-0808">Transferase</keyword>
<dbReference type="Gene3D" id="3.40.50.300">
    <property type="entry name" value="P-loop containing nucleotide triphosphate hydrolases"/>
    <property type="match status" value="1"/>
</dbReference>
<dbReference type="GO" id="GO:0005524">
    <property type="term" value="F:ATP binding"/>
    <property type="evidence" value="ECO:0007669"/>
    <property type="project" value="UniProtKB-KW"/>
</dbReference>
<dbReference type="PANTHER" id="PTHR11088">
    <property type="entry name" value="TRNA DIMETHYLALLYLTRANSFERASE"/>
    <property type="match status" value="1"/>
</dbReference>
<dbReference type="Gene3D" id="1.10.20.140">
    <property type="match status" value="1"/>
</dbReference>
<dbReference type="Pfam" id="PF01715">
    <property type="entry name" value="IPPT"/>
    <property type="match status" value="1"/>
</dbReference>
<feature type="non-terminal residue" evidence="5">
    <location>
        <position position="202"/>
    </location>
</feature>
<dbReference type="PANTHER" id="PTHR11088:SF60">
    <property type="entry name" value="TRNA DIMETHYLALLYLTRANSFERASE"/>
    <property type="match status" value="1"/>
</dbReference>
<dbReference type="EC" id="2.5.1.75" evidence="5"/>
<reference evidence="5" key="1">
    <citation type="submission" date="2013-08" db="EMBL/GenBank/DDBJ databases">
        <authorList>
            <person name="Mendez C."/>
            <person name="Richter M."/>
            <person name="Ferrer M."/>
            <person name="Sanchez J."/>
        </authorList>
    </citation>
    <scope>NUCLEOTIDE SEQUENCE</scope>
</reference>
<dbReference type="AlphaFoldDB" id="T0ZG87"/>
<dbReference type="GO" id="GO:0052381">
    <property type="term" value="F:tRNA dimethylallyltransferase activity"/>
    <property type="evidence" value="ECO:0007669"/>
    <property type="project" value="UniProtKB-EC"/>
</dbReference>